<keyword evidence="2" id="KW-1185">Reference proteome</keyword>
<reference evidence="1" key="2">
    <citation type="submission" date="2013-04" db="UniProtKB">
        <authorList>
            <consortium name="EnsemblPlants"/>
        </authorList>
    </citation>
    <scope>IDENTIFICATION</scope>
</reference>
<accession>J3MBF8</accession>
<dbReference type="Gramene" id="OB06G13520.1">
    <property type="protein sequence ID" value="OB06G13520.1"/>
    <property type="gene ID" value="OB06G13520"/>
</dbReference>
<protein>
    <submittedName>
        <fullName evidence="1">Uncharacterized protein</fullName>
    </submittedName>
</protein>
<evidence type="ECO:0000313" key="1">
    <source>
        <dbReference type="EnsemblPlants" id="OB06G13520.1"/>
    </source>
</evidence>
<organism evidence="1">
    <name type="scientific">Oryza brachyantha</name>
    <name type="common">malo sina</name>
    <dbReference type="NCBI Taxonomy" id="4533"/>
    <lineage>
        <taxon>Eukaryota</taxon>
        <taxon>Viridiplantae</taxon>
        <taxon>Streptophyta</taxon>
        <taxon>Embryophyta</taxon>
        <taxon>Tracheophyta</taxon>
        <taxon>Spermatophyta</taxon>
        <taxon>Magnoliopsida</taxon>
        <taxon>Liliopsida</taxon>
        <taxon>Poales</taxon>
        <taxon>Poaceae</taxon>
        <taxon>BOP clade</taxon>
        <taxon>Oryzoideae</taxon>
        <taxon>Oryzeae</taxon>
        <taxon>Oryzinae</taxon>
        <taxon>Oryza</taxon>
    </lineage>
</organism>
<dbReference type="Proteomes" id="UP000006038">
    <property type="component" value="Chromosome 6"/>
</dbReference>
<proteinExistence type="predicted"/>
<name>J3MBF8_ORYBR</name>
<dbReference type="EnsemblPlants" id="OB06G13520.1">
    <property type="protein sequence ID" value="OB06G13520.1"/>
    <property type="gene ID" value="OB06G13520"/>
</dbReference>
<dbReference type="HOGENOM" id="CLU_2444397_0_0_1"/>
<evidence type="ECO:0000313" key="2">
    <source>
        <dbReference type="Proteomes" id="UP000006038"/>
    </source>
</evidence>
<reference evidence="1" key="1">
    <citation type="journal article" date="2013" name="Nat. Commun.">
        <title>Whole-genome sequencing of Oryza brachyantha reveals mechanisms underlying Oryza genome evolution.</title>
        <authorList>
            <person name="Chen J."/>
            <person name="Huang Q."/>
            <person name="Gao D."/>
            <person name="Wang J."/>
            <person name="Lang Y."/>
            <person name="Liu T."/>
            <person name="Li B."/>
            <person name="Bai Z."/>
            <person name="Luis Goicoechea J."/>
            <person name="Liang C."/>
            <person name="Chen C."/>
            <person name="Zhang W."/>
            <person name="Sun S."/>
            <person name="Liao Y."/>
            <person name="Zhang X."/>
            <person name="Yang L."/>
            <person name="Song C."/>
            <person name="Wang M."/>
            <person name="Shi J."/>
            <person name="Liu G."/>
            <person name="Liu J."/>
            <person name="Zhou H."/>
            <person name="Zhou W."/>
            <person name="Yu Q."/>
            <person name="An N."/>
            <person name="Chen Y."/>
            <person name="Cai Q."/>
            <person name="Wang B."/>
            <person name="Liu B."/>
            <person name="Min J."/>
            <person name="Huang Y."/>
            <person name="Wu H."/>
            <person name="Li Z."/>
            <person name="Zhang Y."/>
            <person name="Yin Y."/>
            <person name="Song W."/>
            <person name="Jiang J."/>
            <person name="Jackson S.A."/>
            <person name="Wing R.A."/>
            <person name="Wang J."/>
            <person name="Chen M."/>
        </authorList>
    </citation>
    <scope>NUCLEOTIDE SEQUENCE [LARGE SCALE GENOMIC DNA]</scope>
    <source>
        <strain evidence="1">cv. IRGC 101232</strain>
    </source>
</reference>
<dbReference type="AlphaFoldDB" id="J3MBF8"/>
<sequence length="90" mass="9552">MACITTSTLFQIQEERRAQSDIKPSSITFLDRSRYAGGESYHLGRRKSRSEVGAPATVLPVAVPRQLGPTRATDLAGGLVHVPSASAAAD</sequence>